<evidence type="ECO:0000313" key="2">
    <source>
        <dbReference type="EMBL" id="BDR91214.1"/>
    </source>
</evidence>
<sequence length="97" mass="11281">MPRKQTVRIVERKKEILELLIKEGELPTNEIVKKTNLSHSQVFYALKLLQRDGLIREIKRGKVAYWKASDNAQEALKTLEQEIKEEFMEGEGPTEEA</sequence>
<dbReference type="Proteomes" id="UP001060771">
    <property type="component" value="Chromosome"/>
</dbReference>
<organism evidence="3 4">
    <name type="scientific">Vulcanisaeta souniana JCM 11219</name>
    <dbReference type="NCBI Taxonomy" id="1293586"/>
    <lineage>
        <taxon>Archaea</taxon>
        <taxon>Thermoproteota</taxon>
        <taxon>Thermoprotei</taxon>
        <taxon>Thermoproteales</taxon>
        <taxon>Thermoproteaceae</taxon>
        <taxon>Vulcanisaeta</taxon>
    </lineage>
</organism>
<dbReference type="InterPro" id="IPR036388">
    <property type="entry name" value="WH-like_DNA-bd_sf"/>
</dbReference>
<dbReference type="SUPFAM" id="SSF46785">
    <property type="entry name" value="Winged helix' DNA-binding domain"/>
    <property type="match status" value="1"/>
</dbReference>
<gene>
    <name evidence="3" type="ORF">GCM10007112_24570</name>
    <name evidence="2" type="ORF">Vsou_03070</name>
</gene>
<dbReference type="InterPro" id="IPR011991">
    <property type="entry name" value="ArsR-like_HTH"/>
</dbReference>
<dbReference type="Gene3D" id="1.10.10.10">
    <property type="entry name" value="Winged helix-like DNA-binding domain superfamily/Winged helix DNA-binding domain"/>
    <property type="match status" value="1"/>
</dbReference>
<dbReference type="OrthoDB" id="31063at2157"/>
<keyword evidence="5" id="KW-1185">Reference proteome</keyword>
<dbReference type="InterPro" id="IPR036390">
    <property type="entry name" value="WH_DNA-bd_sf"/>
</dbReference>
<dbReference type="AlphaFoldDB" id="A0A830EMZ8"/>
<dbReference type="EMBL" id="BMNM01000015">
    <property type="protein sequence ID" value="GGI86715.1"/>
    <property type="molecule type" value="Genomic_DNA"/>
</dbReference>
<evidence type="ECO:0000259" key="1">
    <source>
        <dbReference type="PROSITE" id="PS50987"/>
    </source>
</evidence>
<proteinExistence type="predicted"/>
<dbReference type="GO" id="GO:0003700">
    <property type="term" value="F:DNA-binding transcription factor activity"/>
    <property type="evidence" value="ECO:0007669"/>
    <property type="project" value="InterPro"/>
</dbReference>
<dbReference type="RefSeq" id="WP_054844527.1">
    <property type="nucleotide sequence ID" value="NZ_AP026830.1"/>
</dbReference>
<dbReference type="GeneID" id="76205858"/>
<reference evidence="2" key="4">
    <citation type="journal article" date="2023" name="Microbiol. Resour. Announc.">
        <title>Complete Genome Sequence of Vulcanisaeta souniana Strain IC-059, a Hyperthermophilic Archaeon Isolated from Hot Spring Water in Japan.</title>
        <authorList>
            <person name="Kato S."/>
            <person name="Itoh T."/>
            <person name="Wu L."/>
            <person name="Ma J."/>
            <person name="Ohkuma M."/>
        </authorList>
    </citation>
    <scope>NUCLEOTIDE SEQUENCE</scope>
    <source>
        <strain evidence="2">JCM 11219</strain>
    </source>
</reference>
<dbReference type="CDD" id="cd00090">
    <property type="entry name" value="HTH_ARSR"/>
    <property type="match status" value="1"/>
</dbReference>
<accession>A0A830EMZ8</accession>
<protein>
    <submittedName>
        <fullName evidence="3">DNA-binding protein</fullName>
    </submittedName>
</protein>
<reference evidence="3" key="2">
    <citation type="submission" date="2020-09" db="EMBL/GenBank/DDBJ databases">
        <authorList>
            <person name="Sun Q."/>
            <person name="Ohkuma M."/>
        </authorList>
    </citation>
    <scope>NUCLEOTIDE SEQUENCE</scope>
    <source>
        <strain evidence="3">JCM 11219</strain>
    </source>
</reference>
<dbReference type="GO" id="GO:0003677">
    <property type="term" value="F:DNA binding"/>
    <property type="evidence" value="ECO:0007669"/>
    <property type="project" value="UniProtKB-KW"/>
</dbReference>
<evidence type="ECO:0000313" key="5">
    <source>
        <dbReference type="Proteomes" id="UP001060771"/>
    </source>
</evidence>
<reference evidence="5" key="3">
    <citation type="submission" date="2022-09" db="EMBL/GenBank/DDBJ databases">
        <title>Complete genome sequence of Vulcanisaeta souniana.</title>
        <authorList>
            <person name="Kato S."/>
            <person name="Itoh T."/>
            <person name="Ohkuma M."/>
        </authorList>
    </citation>
    <scope>NUCLEOTIDE SEQUENCE [LARGE SCALE GENOMIC DNA]</scope>
    <source>
        <strain evidence="5">JCM 11219</strain>
    </source>
</reference>
<dbReference type="SMART" id="SM00418">
    <property type="entry name" value="HTH_ARSR"/>
    <property type="match status" value="1"/>
</dbReference>
<dbReference type="Pfam" id="PF13412">
    <property type="entry name" value="HTH_24"/>
    <property type="match status" value="1"/>
</dbReference>
<dbReference type="PROSITE" id="PS50987">
    <property type="entry name" value="HTH_ARSR_2"/>
    <property type="match status" value="1"/>
</dbReference>
<dbReference type="EMBL" id="AP026830">
    <property type="protein sequence ID" value="BDR91214.1"/>
    <property type="molecule type" value="Genomic_DNA"/>
</dbReference>
<dbReference type="InterPro" id="IPR001845">
    <property type="entry name" value="HTH_ArsR_DNA-bd_dom"/>
</dbReference>
<evidence type="ECO:0000313" key="4">
    <source>
        <dbReference type="Proteomes" id="UP000657075"/>
    </source>
</evidence>
<name>A0A830EMZ8_9CREN</name>
<reference evidence="3" key="1">
    <citation type="journal article" date="2014" name="Int. J. Syst. Evol. Microbiol.">
        <title>Complete genome sequence of Corynebacterium casei LMG S-19264T (=DSM 44701T), isolated from a smear-ripened cheese.</title>
        <authorList>
            <consortium name="US DOE Joint Genome Institute (JGI-PGF)"/>
            <person name="Walter F."/>
            <person name="Albersmeier A."/>
            <person name="Kalinowski J."/>
            <person name="Ruckert C."/>
        </authorList>
    </citation>
    <scope>NUCLEOTIDE SEQUENCE</scope>
    <source>
        <strain evidence="3">JCM 11219</strain>
    </source>
</reference>
<evidence type="ECO:0000313" key="3">
    <source>
        <dbReference type="EMBL" id="GGI86715.1"/>
    </source>
</evidence>
<dbReference type="Proteomes" id="UP000657075">
    <property type="component" value="Unassembled WGS sequence"/>
</dbReference>
<feature type="domain" description="HTH arsR-type" evidence="1">
    <location>
        <begin position="1"/>
        <end position="91"/>
    </location>
</feature>
<keyword evidence="3" id="KW-0238">DNA-binding</keyword>